<dbReference type="EMBL" id="KQ087182">
    <property type="protein sequence ID" value="KLT45211.1"/>
    <property type="molecule type" value="Genomic_DNA"/>
</dbReference>
<keyword evidence="2" id="KW-1185">Reference proteome</keyword>
<organism evidence="1 2">
    <name type="scientific">Cutaneotrichosporon oleaginosum</name>
    <dbReference type="NCBI Taxonomy" id="879819"/>
    <lineage>
        <taxon>Eukaryota</taxon>
        <taxon>Fungi</taxon>
        <taxon>Dikarya</taxon>
        <taxon>Basidiomycota</taxon>
        <taxon>Agaricomycotina</taxon>
        <taxon>Tremellomycetes</taxon>
        <taxon>Trichosporonales</taxon>
        <taxon>Trichosporonaceae</taxon>
        <taxon>Cutaneotrichosporon</taxon>
    </lineage>
</organism>
<proteinExistence type="predicted"/>
<dbReference type="OrthoDB" id="10504460at2759"/>
<dbReference type="RefSeq" id="XP_018281702.1">
    <property type="nucleotide sequence ID" value="XM_018422074.1"/>
</dbReference>
<dbReference type="AlphaFoldDB" id="A0A0J0XVW5"/>
<reference evidence="1 2" key="1">
    <citation type="submission" date="2015-03" db="EMBL/GenBank/DDBJ databases">
        <title>Genomics and transcriptomics of the oil-accumulating basidiomycete yeast T. oleaginosus allow insights into substrate utilization and the diverse evolutionary trajectories of mating systems in fungi.</title>
        <authorList>
            <consortium name="DOE Joint Genome Institute"/>
            <person name="Kourist R."/>
            <person name="Kracht O."/>
            <person name="Bracharz F."/>
            <person name="Lipzen A."/>
            <person name="Nolan M."/>
            <person name="Ohm R."/>
            <person name="Grigoriev I."/>
            <person name="Sun S."/>
            <person name="Heitman J."/>
            <person name="Bruck T."/>
            <person name="Nowrousian M."/>
        </authorList>
    </citation>
    <scope>NUCLEOTIDE SEQUENCE [LARGE SCALE GENOMIC DNA]</scope>
    <source>
        <strain evidence="1 2">IBC0246</strain>
    </source>
</reference>
<dbReference type="Proteomes" id="UP000053611">
    <property type="component" value="Unassembled WGS sequence"/>
</dbReference>
<protein>
    <submittedName>
        <fullName evidence="1">Uncharacterized protein</fullName>
    </submittedName>
</protein>
<sequence>MAWSRTLGVAPMILVDGTRCDPPAETGHRDDIVDDTVFMLAIFDKVHEITWYARRRMMFVGMDKWPRQTALMWVRWTDATIVDVYGVACTTLKRTPGRVLAPPELDDVYWFVRDALDLWQHKWPLVALPPEPRRLKDYFPFPLSVLGRFSPHFEPYEVLSWSADGEPLSRMVIPAGPLPPPWQPVEEGEVFNAEGLATILAVKDKFRDKRFAFFKEYAEQQGADSTEDTRAADRAAFFDVREEEQPLSAASVVVHVGPKL</sequence>
<gene>
    <name evidence="1" type="ORF">CC85DRAFT_282698</name>
</gene>
<evidence type="ECO:0000313" key="2">
    <source>
        <dbReference type="Proteomes" id="UP000053611"/>
    </source>
</evidence>
<dbReference type="GeneID" id="28982677"/>
<evidence type="ECO:0000313" key="1">
    <source>
        <dbReference type="EMBL" id="KLT45211.1"/>
    </source>
</evidence>
<accession>A0A0J0XVW5</accession>
<name>A0A0J0XVW5_9TREE</name>